<dbReference type="AlphaFoldDB" id="A0A1M7ZH35"/>
<dbReference type="PANTHER" id="PTHR48078:SF6">
    <property type="entry name" value="L-THREONINE DEHYDRATASE CATABOLIC TDCB"/>
    <property type="match status" value="1"/>
</dbReference>
<evidence type="ECO:0000313" key="6">
    <source>
        <dbReference type="Proteomes" id="UP000186406"/>
    </source>
</evidence>
<keyword evidence="6" id="KW-1185">Reference proteome</keyword>
<dbReference type="Proteomes" id="UP000186406">
    <property type="component" value="Unassembled WGS sequence"/>
</dbReference>
<dbReference type="SUPFAM" id="SSF53686">
    <property type="entry name" value="Tryptophan synthase beta subunit-like PLP-dependent enzymes"/>
    <property type="match status" value="1"/>
</dbReference>
<gene>
    <name evidence="5" type="ORF">SAMN02745172_01638</name>
</gene>
<dbReference type="GO" id="GO:0003941">
    <property type="term" value="F:L-serine ammonia-lyase activity"/>
    <property type="evidence" value="ECO:0007669"/>
    <property type="project" value="TreeGrafter"/>
</dbReference>
<dbReference type="Gene3D" id="3.40.50.1100">
    <property type="match status" value="2"/>
</dbReference>
<dbReference type="Pfam" id="PF00291">
    <property type="entry name" value="PALP"/>
    <property type="match status" value="1"/>
</dbReference>
<dbReference type="STRING" id="1123029.SAMN02745172_01638"/>
<dbReference type="RefSeq" id="WP_073627493.1">
    <property type="nucleotide sequence ID" value="NZ_FRXO01000003.1"/>
</dbReference>
<dbReference type="OrthoDB" id="9811476at2"/>
<protein>
    <submittedName>
        <fullName evidence="5">Threonine dehydratase</fullName>
    </submittedName>
</protein>
<dbReference type="GO" id="GO:0009097">
    <property type="term" value="P:isoleucine biosynthetic process"/>
    <property type="evidence" value="ECO:0007669"/>
    <property type="project" value="TreeGrafter"/>
</dbReference>
<dbReference type="CDD" id="cd01562">
    <property type="entry name" value="Thr-dehyd"/>
    <property type="match status" value="1"/>
</dbReference>
<evidence type="ECO:0000256" key="3">
    <source>
        <dbReference type="ARBA" id="ARBA00023239"/>
    </source>
</evidence>
<dbReference type="GO" id="GO:0006567">
    <property type="term" value="P:L-threonine catabolic process"/>
    <property type="evidence" value="ECO:0007669"/>
    <property type="project" value="TreeGrafter"/>
</dbReference>
<accession>A0A1M7ZH35</accession>
<dbReference type="PANTHER" id="PTHR48078">
    <property type="entry name" value="THREONINE DEHYDRATASE, MITOCHONDRIAL-RELATED"/>
    <property type="match status" value="1"/>
</dbReference>
<evidence type="ECO:0000259" key="4">
    <source>
        <dbReference type="Pfam" id="PF00291"/>
    </source>
</evidence>
<proteinExistence type="predicted"/>
<evidence type="ECO:0000256" key="1">
    <source>
        <dbReference type="ARBA" id="ARBA00001933"/>
    </source>
</evidence>
<keyword evidence="3" id="KW-0456">Lyase</keyword>
<dbReference type="InterPro" id="IPR001926">
    <property type="entry name" value="TrpB-like_PALP"/>
</dbReference>
<keyword evidence="2" id="KW-0663">Pyridoxal phosphate</keyword>
<comment type="cofactor">
    <cofactor evidence="1">
        <name>pyridoxal 5'-phosphate</name>
        <dbReference type="ChEBI" id="CHEBI:597326"/>
    </cofactor>
</comment>
<dbReference type="InterPro" id="IPR036052">
    <property type="entry name" value="TrpB-like_PALP_sf"/>
</dbReference>
<organism evidence="5 6">
    <name type="scientific">Pseudoxanthobacter soli DSM 19599</name>
    <dbReference type="NCBI Taxonomy" id="1123029"/>
    <lineage>
        <taxon>Bacteria</taxon>
        <taxon>Pseudomonadati</taxon>
        <taxon>Pseudomonadota</taxon>
        <taxon>Alphaproteobacteria</taxon>
        <taxon>Hyphomicrobiales</taxon>
        <taxon>Segnochrobactraceae</taxon>
        <taxon>Pseudoxanthobacter</taxon>
    </lineage>
</organism>
<name>A0A1M7ZH35_9HYPH</name>
<sequence>MLELSAIEDAARRIAPFVRRTPLMQATALREPVTEADLWLKLECLQPTGSFKVRGATNRLLTTPPEALANGIVTASGGNHGLATARAAFQAGVPGIIFVPKTVTPDKLERLRGWGADVRVVGNVWDDANREAQAYAAANDAVFFHPFADPAVMAGQGTVALEILADMLDVETLLVAIGGGGLISGMASAIRALKPSVRIIGIEPVGSPTLLASRQAGHVVRLPAVTTRVATMACGRTDEAVFAIVDEAVDDIVLVDDEEMLSAAKWLWSEMGLAADLSGAAAIAGIRSGKIALKPGEKVCALVCGAGKDALV</sequence>
<dbReference type="InterPro" id="IPR050147">
    <property type="entry name" value="Ser/Thr_Dehydratase"/>
</dbReference>
<evidence type="ECO:0000256" key="2">
    <source>
        <dbReference type="ARBA" id="ARBA00022898"/>
    </source>
</evidence>
<reference evidence="5 6" key="1">
    <citation type="submission" date="2016-12" db="EMBL/GenBank/DDBJ databases">
        <authorList>
            <person name="Song W.-J."/>
            <person name="Kurnit D.M."/>
        </authorList>
    </citation>
    <scope>NUCLEOTIDE SEQUENCE [LARGE SCALE GENOMIC DNA]</scope>
    <source>
        <strain evidence="5 6">DSM 19599</strain>
    </source>
</reference>
<dbReference type="EMBL" id="FRXO01000003">
    <property type="protein sequence ID" value="SHO64230.1"/>
    <property type="molecule type" value="Genomic_DNA"/>
</dbReference>
<feature type="domain" description="Tryptophan synthase beta chain-like PALP" evidence="4">
    <location>
        <begin position="15"/>
        <end position="305"/>
    </location>
</feature>
<dbReference type="GO" id="GO:0004794">
    <property type="term" value="F:threonine deaminase activity"/>
    <property type="evidence" value="ECO:0007669"/>
    <property type="project" value="TreeGrafter"/>
</dbReference>
<dbReference type="GO" id="GO:0006565">
    <property type="term" value="P:L-serine catabolic process"/>
    <property type="evidence" value="ECO:0007669"/>
    <property type="project" value="TreeGrafter"/>
</dbReference>
<evidence type="ECO:0000313" key="5">
    <source>
        <dbReference type="EMBL" id="SHO64230.1"/>
    </source>
</evidence>